<accession>A0ABN8XXK4</accession>
<dbReference type="EMBL" id="OX459947">
    <property type="protein sequence ID" value="CAI9154087.1"/>
    <property type="molecule type" value="Genomic_DNA"/>
</dbReference>
<reference evidence="2" key="1">
    <citation type="submission" date="2023-04" db="EMBL/GenBank/DDBJ databases">
        <authorList>
            <consortium name="ELIXIR-Norway"/>
        </authorList>
    </citation>
    <scope>NUCLEOTIDE SEQUENCE [LARGE SCALE GENOMIC DNA]</scope>
</reference>
<keyword evidence="3" id="KW-1185">Reference proteome</keyword>
<protein>
    <submittedName>
        <fullName evidence="2">Uncharacterized protein</fullName>
    </submittedName>
</protein>
<feature type="region of interest" description="Disordered" evidence="1">
    <location>
        <begin position="1"/>
        <end position="183"/>
    </location>
</feature>
<organism evidence="2 3">
    <name type="scientific">Rangifer tarandus platyrhynchus</name>
    <name type="common">Svalbard reindeer</name>
    <dbReference type="NCBI Taxonomy" id="3082113"/>
    <lineage>
        <taxon>Eukaryota</taxon>
        <taxon>Metazoa</taxon>
        <taxon>Chordata</taxon>
        <taxon>Craniata</taxon>
        <taxon>Vertebrata</taxon>
        <taxon>Euteleostomi</taxon>
        <taxon>Mammalia</taxon>
        <taxon>Eutheria</taxon>
        <taxon>Laurasiatheria</taxon>
        <taxon>Artiodactyla</taxon>
        <taxon>Ruminantia</taxon>
        <taxon>Pecora</taxon>
        <taxon>Cervidae</taxon>
        <taxon>Odocoileinae</taxon>
        <taxon>Rangifer</taxon>
    </lineage>
</organism>
<evidence type="ECO:0000313" key="2">
    <source>
        <dbReference type="EMBL" id="CAI9154087.1"/>
    </source>
</evidence>
<proteinExistence type="predicted"/>
<gene>
    <name evidence="2" type="ORF">MRATA1EN1_LOCUS3049</name>
</gene>
<name>A0ABN8XXK4_RANTA</name>
<evidence type="ECO:0000313" key="3">
    <source>
        <dbReference type="Proteomes" id="UP001176941"/>
    </source>
</evidence>
<evidence type="ECO:0000256" key="1">
    <source>
        <dbReference type="SAM" id="MobiDB-lite"/>
    </source>
</evidence>
<dbReference type="Proteomes" id="UP001176941">
    <property type="component" value="Chromosome 11"/>
</dbReference>
<sequence>MRAVPRGPTSQGIDPRRPTHWKGQPHPQALRRPRGGAAPTTLCSGRSGKQGGSPAGAQGAAMGGRPQGARRGAQVERPRAPSSPGVVKGASWSPAATPTGPNWDRGGRRERVWRGCAGAAREQLSFRSVTSEDTLPLVRPHPSDPSPGARGQARRGRGGFSLPWGGRAVGGPGVVWSPLLASS</sequence>